<name>A0A177JPX3_SPHYA</name>
<dbReference type="Proteomes" id="UP000077262">
    <property type="component" value="Unassembled WGS sequence"/>
</dbReference>
<reference evidence="1 2" key="1">
    <citation type="submission" date="2016-02" db="EMBL/GenBank/DDBJ databases">
        <authorList>
            <person name="Wen L."/>
            <person name="He K."/>
            <person name="Yang H."/>
        </authorList>
    </citation>
    <scope>NUCLEOTIDE SEQUENCE [LARGE SCALE GENOMIC DNA]</scope>
    <source>
        <strain evidence="1 2">CD09_2</strain>
    </source>
</reference>
<accession>A0A177JPX3</accession>
<evidence type="ECO:0000313" key="2">
    <source>
        <dbReference type="Proteomes" id="UP000077262"/>
    </source>
</evidence>
<evidence type="ECO:0008006" key="3">
    <source>
        <dbReference type="Google" id="ProtNLM"/>
    </source>
</evidence>
<protein>
    <recommendedName>
        <fullName evidence="3">DNA-binding protein</fullName>
    </recommendedName>
</protein>
<dbReference type="EMBL" id="LSTR01000041">
    <property type="protein sequence ID" value="OAH42285.1"/>
    <property type="molecule type" value="Genomic_DNA"/>
</dbReference>
<dbReference type="AlphaFoldDB" id="A0A177JPX3"/>
<gene>
    <name evidence="1" type="ORF">AX777_13990</name>
</gene>
<comment type="caution">
    <text evidence="1">The sequence shown here is derived from an EMBL/GenBank/DDBJ whole genome shotgun (WGS) entry which is preliminary data.</text>
</comment>
<sequence>MIERAWEKKIEPLTVRVSTAVRITGLSRSRIYELIQAGDLETVKVGRATLVQYRSLKLLTGNVIPGAGETADLRQSPAGTPST</sequence>
<organism evidence="1 2">
    <name type="scientific">Sphingobium yanoikuyae</name>
    <name type="common">Sphingomonas yanoikuyae</name>
    <dbReference type="NCBI Taxonomy" id="13690"/>
    <lineage>
        <taxon>Bacteria</taxon>
        <taxon>Pseudomonadati</taxon>
        <taxon>Pseudomonadota</taxon>
        <taxon>Alphaproteobacteria</taxon>
        <taxon>Sphingomonadales</taxon>
        <taxon>Sphingomonadaceae</taxon>
        <taxon>Sphingobium</taxon>
    </lineage>
</organism>
<proteinExistence type="predicted"/>
<dbReference type="RefSeq" id="WP_234781561.1">
    <property type="nucleotide sequence ID" value="NZ_LSTR01000041.1"/>
</dbReference>
<evidence type="ECO:0000313" key="1">
    <source>
        <dbReference type="EMBL" id="OAH42285.1"/>
    </source>
</evidence>